<dbReference type="OrthoDB" id="7876228at2"/>
<proteinExistence type="predicted"/>
<protein>
    <submittedName>
        <fullName evidence="2">Uncharacterized protein</fullName>
    </submittedName>
</protein>
<organism evidence="2 3">
    <name type="scientific">Limimaricola cinnabarinus</name>
    <dbReference type="NCBI Taxonomy" id="1125964"/>
    <lineage>
        <taxon>Bacteria</taxon>
        <taxon>Pseudomonadati</taxon>
        <taxon>Pseudomonadota</taxon>
        <taxon>Alphaproteobacteria</taxon>
        <taxon>Rhodobacterales</taxon>
        <taxon>Paracoccaceae</taxon>
        <taxon>Limimaricola</taxon>
    </lineage>
</organism>
<keyword evidence="1" id="KW-0472">Membrane</keyword>
<name>A0A2G1MBY4_9RHOB</name>
<dbReference type="RefSeq" id="WP_099278615.1">
    <property type="nucleotide sequence ID" value="NZ_KZ304987.1"/>
</dbReference>
<gene>
    <name evidence="2" type="ORF">CJ301_17365</name>
</gene>
<evidence type="ECO:0000313" key="2">
    <source>
        <dbReference type="EMBL" id="PHP26243.1"/>
    </source>
</evidence>
<accession>A0A2G1MBY4</accession>
<dbReference type="AlphaFoldDB" id="A0A2G1MBY4"/>
<keyword evidence="1" id="KW-0812">Transmembrane</keyword>
<dbReference type="Proteomes" id="UP000221860">
    <property type="component" value="Unassembled WGS sequence"/>
</dbReference>
<dbReference type="EMBL" id="NQWH01000049">
    <property type="protein sequence ID" value="PHP26243.1"/>
    <property type="molecule type" value="Genomic_DNA"/>
</dbReference>
<comment type="caution">
    <text evidence="2">The sequence shown here is derived from an EMBL/GenBank/DDBJ whole genome shotgun (WGS) entry which is preliminary data.</text>
</comment>
<evidence type="ECO:0000313" key="3">
    <source>
        <dbReference type="Proteomes" id="UP000221860"/>
    </source>
</evidence>
<reference evidence="2 3" key="1">
    <citation type="submission" date="2017-08" db="EMBL/GenBank/DDBJ databases">
        <title>Draft Genome Sequence of Loktanella cinnabarina Strain XM1, Isolated from Coastal Surface Water.</title>
        <authorList>
            <person name="Ma R."/>
            <person name="Wang J."/>
            <person name="Wang Q."/>
            <person name="Ma Z."/>
            <person name="Li J."/>
            <person name="Chen L."/>
        </authorList>
    </citation>
    <scope>NUCLEOTIDE SEQUENCE [LARGE SCALE GENOMIC DNA]</scope>
    <source>
        <strain evidence="2 3">XM1</strain>
    </source>
</reference>
<keyword evidence="1" id="KW-1133">Transmembrane helix</keyword>
<feature type="transmembrane region" description="Helical" evidence="1">
    <location>
        <begin position="6"/>
        <end position="23"/>
    </location>
</feature>
<sequence>MTTFEIILSIASVVVAIGVSLYMRHLGNTAGRDRPYDPERLRRFIENAPYENLDKVMKPGWRDDEKQQS</sequence>
<evidence type="ECO:0000256" key="1">
    <source>
        <dbReference type="SAM" id="Phobius"/>
    </source>
</evidence>
<keyword evidence="3" id="KW-1185">Reference proteome</keyword>